<proteinExistence type="predicted"/>
<dbReference type="OrthoDB" id="7388866at2"/>
<reference evidence="1 2" key="1">
    <citation type="submission" date="2017-07" db="EMBL/GenBank/DDBJ databases">
        <title>Niveispirillum cyanobacteriorum sp. nov., isolated from cyanobacterial aggregates in a eutrophic lake.</title>
        <authorList>
            <person name="Cai H."/>
        </authorList>
    </citation>
    <scope>NUCLEOTIDE SEQUENCE [LARGE SCALE GENOMIC DNA]</scope>
    <source>
        <strain evidence="2">TH1-14</strain>
    </source>
</reference>
<protein>
    <recommendedName>
        <fullName evidence="3">DUF429 domain-containing protein</fullName>
    </recommendedName>
</protein>
<organism evidence="1 2">
    <name type="scientific">Niveispirillum lacus</name>
    <dbReference type="NCBI Taxonomy" id="1981099"/>
    <lineage>
        <taxon>Bacteria</taxon>
        <taxon>Pseudomonadati</taxon>
        <taxon>Pseudomonadota</taxon>
        <taxon>Alphaproteobacteria</taxon>
        <taxon>Rhodospirillales</taxon>
        <taxon>Azospirillaceae</taxon>
        <taxon>Niveispirillum</taxon>
    </lineage>
</organism>
<name>A0A255YU29_9PROT</name>
<gene>
    <name evidence="1" type="ORF">CHU95_18495</name>
</gene>
<keyword evidence="2" id="KW-1185">Reference proteome</keyword>
<evidence type="ECO:0000313" key="1">
    <source>
        <dbReference type="EMBL" id="OYQ32746.1"/>
    </source>
</evidence>
<dbReference type="RefSeq" id="WP_094457781.1">
    <property type="nucleotide sequence ID" value="NZ_NOXU01000031.1"/>
</dbReference>
<comment type="caution">
    <text evidence="1">The sequence shown here is derived from an EMBL/GenBank/DDBJ whole genome shotgun (WGS) entry which is preliminary data.</text>
</comment>
<dbReference type="AlphaFoldDB" id="A0A255YU29"/>
<accession>A0A255YU29</accession>
<dbReference type="Proteomes" id="UP000216998">
    <property type="component" value="Unassembled WGS sequence"/>
</dbReference>
<sequence>MEFDLFLGIDWTGAQPARAVAVAACDKAGLVRPVWPCDRYWRRQKVADWIAAEIASGRRILAGFDFGFAMPWVEGVGYLDGRVPDVTDMFALWDLVDQASGDGDDDFAGAAVHDPRLFPSFWINGPTPAHWGDGATKRRRVEVVAAETGAGTPVSLFKLAAAAKQVGKASLAGMRTLKRLRTLTGDRLAVWPAEQPAPGQSAVVEIYPTLFRKQALGGVRKITGRAAMANAVAHFDCTLSPDLPEQFDDHIGDAIITAAGLSRLAGQASAWTPVGMTPDIARREGWIFGVGA</sequence>
<dbReference type="EMBL" id="NOXU01000031">
    <property type="protein sequence ID" value="OYQ32746.1"/>
    <property type="molecule type" value="Genomic_DNA"/>
</dbReference>
<evidence type="ECO:0000313" key="2">
    <source>
        <dbReference type="Proteomes" id="UP000216998"/>
    </source>
</evidence>
<evidence type="ECO:0008006" key="3">
    <source>
        <dbReference type="Google" id="ProtNLM"/>
    </source>
</evidence>